<dbReference type="InterPro" id="IPR002397">
    <property type="entry name" value="Cyt_P450_B"/>
</dbReference>
<dbReference type="Gene3D" id="1.10.630.10">
    <property type="entry name" value="Cytochrome P450"/>
    <property type="match status" value="1"/>
</dbReference>
<evidence type="ECO:0000256" key="2">
    <source>
        <dbReference type="RuleBase" id="RU000461"/>
    </source>
</evidence>
<dbReference type="RefSeq" id="WP_182838673.1">
    <property type="nucleotide sequence ID" value="NZ_BAAABQ010000030.1"/>
</dbReference>
<dbReference type="Proteomes" id="UP000517916">
    <property type="component" value="Unassembled WGS sequence"/>
</dbReference>
<organism evidence="3 4">
    <name type="scientific">Kutzneria viridogrisea</name>
    <dbReference type="NCBI Taxonomy" id="47990"/>
    <lineage>
        <taxon>Bacteria</taxon>
        <taxon>Bacillati</taxon>
        <taxon>Actinomycetota</taxon>
        <taxon>Actinomycetes</taxon>
        <taxon>Pseudonocardiales</taxon>
        <taxon>Pseudonocardiaceae</taxon>
        <taxon>Kutzneria</taxon>
    </lineage>
</organism>
<accession>A0ABR6BM77</accession>
<evidence type="ECO:0000256" key="1">
    <source>
        <dbReference type="ARBA" id="ARBA00010617"/>
    </source>
</evidence>
<gene>
    <name evidence="3" type="ORF">BC739_005220</name>
</gene>
<keyword evidence="2" id="KW-0349">Heme</keyword>
<dbReference type="PROSITE" id="PS00086">
    <property type="entry name" value="CYTOCHROME_P450"/>
    <property type="match status" value="1"/>
</dbReference>
<dbReference type="PANTHER" id="PTHR46696:SF1">
    <property type="entry name" value="CYTOCHROME P450 YJIB-RELATED"/>
    <property type="match status" value="1"/>
</dbReference>
<dbReference type="InterPro" id="IPR036396">
    <property type="entry name" value="Cyt_P450_sf"/>
</dbReference>
<keyword evidence="2" id="KW-0479">Metal-binding</keyword>
<dbReference type="InterPro" id="IPR001128">
    <property type="entry name" value="Cyt_P450"/>
</dbReference>
<keyword evidence="2" id="KW-0408">Iron</keyword>
<name>A0ABR6BM77_9PSEU</name>
<dbReference type="InterPro" id="IPR017972">
    <property type="entry name" value="Cyt_P450_CS"/>
</dbReference>
<dbReference type="SUPFAM" id="SSF48264">
    <property type="entry name" value="Cytochrome P450"/>
    <property type="match status" value="1"/>
</dbReference>
<sequence>MRATALGRGLPGRFDPRAWGQAEIADPYPEYRRYREADPVHFTPEGPSGRWYLFGYEDALAVLTDQHGFGRRASAVHAEDVAATALVPAQCPTLRSLVEDWLVFQDPPRHARLRSPLVGRLSPRVVLGLREQIREIALDLAAALRGRPVVDLVGEFAAPLPLLVIAQLLGVPGELVAWFRRCALDLQQARGPGAAARAEAAAVELAAYFGSQVRERRGRDAPDLITLLVRGGGQDEPLTEHEIVATCVHLLTAGHETTTNLISKSVLALLRHPEALTALRADPALMPGTVEELIRYDGPVQMVRRWAYRDAVLRGRRIRRGEELMLVLGSANRDPARFPEPDVLRLGRAPGRHLGFGSGIHHCLGAALARVEAEIGLGVLLAEFSRMALAAEPVHYAPDLVFHGPDRLPLELAP</sequence>
<dbReference type="CDD" id="cd20625">
    <property type="entry name" value="CYP164-like"/>
    <property type="match status" value="1"/>
</dbReference>
<keyword evidence="4" id="KW-1185">Reference proteome</keyword>
<comment type="similarity">
    <text evidence="1 2">Belongs to the cytochrome P450 family.</text>
</comment>
<evidence type="ECO:0000313" key="4">
    <source>
        <dbReference type="Proteomes" id="UP000517916"/>
    </source>
</evidence>
<keyword evidence="2" id="KW-0503">Monooxygenase</keyword>
<dbReference type="PRINTS" id="PR00359">
    <property type="entry name" value="BP450"/>
</dbReference>
<dbReference type="Pfam" id="PF00067">
    <property type="entry name" value="p450"/>
    <property type="match status" value="1"/>
</dbReference>
<reference evidence="3 4" key="1">
    <citation type="submission" date="2020-08" db="EMBL/GenBank/DDBJ databases">
        <title>Genomic Encyclopedia of Archaeal and Bacterial Type Strains, Phase II (KMG-II): from individual species to whole genera.</title>
        <authorList>
            <person name="Goeker M."/>
        </authorList>
    </citation>
    <scope>NUCLEOTIDE SEQUENCE [LARGE SCALE GENOMIC DNA]</scope>
    <source>
        <strain evidence="3 4">DSM 43850</strain>
    </source>
</reference>
<dbReference type="PANTHER" id="PTHR46696">
    <property type="entry name" value="P450, PUTATIVE (EUROFUNG)-RELATED"/>
    <property type="match status" value="1"/>
</dbReference>
<evidence type="ECO:0000313" key="3">
    <source>
        <dbReference type="EMBL" id="MBA8928003.1"/>
    </source>
</evidence>
<keyword evidence="2" id="KW-0560">Oxidoreductase</keyword>
<dbReference type="EMBL" id="JACJID010000004">
    <property type="protein sequence ID" value="MBA8928003.1"/>
    <property type="molecule type" value="Genomic_DNA"/>
</dbReference>
<comment type="caution">
    <text evidence="3">The sequence shown here is derived from an EMBL/GenBank/DDBJ whole genome shotgun (WGS) entry which is preliminary data.</text>
</comment>
<protein>
    <submittedName>
        <fullName evidence="3">Cytochrome P450</fullName>
    </submittedName>
</protein>
<proteinExistence type="inferred from homology"/>